<dbReference type="InterPro" id="IPR003594">
    <property type="entry name" value="HATPase_dom"/>
</dbReference>
<keyword evidence="5" id="KW-0547">Nucleotide-binding</keyword>
<name>A0A7X3IIK6_9BACL</name>
<dbReference type="EC" id="2.7.13.3" evidence="2"/>
<feature type="transmembrane region" description="Helical" evidence="10">
    <location>
        <begin position="17"/>
        <end position="35"/>
    </location>
</feature>
<evidence type="ECO:0000256" key="1">
    <source>
        <dbReference type="ARBA" id="ARBA00000085"/>
    </source>
</evidence>
<evidence type="ECO:0000313" key="13">
    <source>
        <dbReference type="EMBL" id="MWV44188.1"/>
    </source>
</evidence>
<proteinExistence type="predicted"/>
<feature type="domain" description="Signal transduction histidine kinase subgroup 3 dimerisation and phosphoacceptor" evidence="12">
    <location>
        <begin position="208"/>
        <end position="270"/>
    </location>
</feature>
<dbReference type="Gene3D" id="1.20.5.1930">
    <property type="match status" value="1"/>
</dbReference>
<keyword evidence="7" id="KW-0067">ATP-binding</keyword>
<evidence type="ECO:0000256" key="10">
    <source>
        <dbReference type="SAM" id="Phobius"/>
    </source>
</evidence>
<dbReference type="GO" id="GO:0046983">
    <property type="term" value="F:protein dimerization activity"/>
    <property type="evidence" value="ECO:0007669"/>
    <property type="project" value="InterPro"/>
</dbReference>
<comment type="catalytic activity">
    <reaction evidence="1">
        <text>ATP + protein L-histidine = ADP + protein N-phospho-L-histidine.</text>
        <dbReference type="EC" id="2.7.13.3"/>
    </reaction>
</comment>
<feature type="domain" description="Histidine kinase/HSP90-like ATPase" evidence="11">
    <location>
        <begin position="315"/>
        <end position="399"/>
    </location>
</feature>
<dbReference type="PANTHER" id="PTHR24421">
    <property type="entry name" value="NITRATE/NITRITE SENSOR PROTEIN NARX-RELATED"/>
    <property type="match status" value="1"/>
</dbReference>
<dbReference type="Proteomes" id="UP000460318">
    <property type="component" value="Unassembled WGS sequence"/>
</dbReference>
<keyword evidence="10" id="KW-1133">Transmembrane helix</keyword>
<dbReference type="CDD" id="cd16917">
    <property type="entry name" value="HATPase_UhpB-NarQ-NarX-like"/>
    <property type="match status" value="1"/>
</dbReference>
<keyword evidence="8" id="KW-0902">Two-component regulatory system</keyword>
<feature type="transmembrane region" description="Helical" evidence="10">
    <location>
        <begin position="65"/>
        <end position="84"/>
    </location>
</feature>
<keyword evidence="9" id="KW-0175">Coiled coil</keyword>
<feature type="transmembrane region" description="Helical" evidence="10">
    <location>
        <begin position="114"/>
        <end position="131"/>
    </location>
</feature>
<feature type="coiled-coil region" evidence="9">
    <location>
        <begin position="169"/>
        <end position="199"/>
    </location>
</feature>
<dbReference type="GO" id="GO:0000155">
    <property type="term" value="F:phosphorelay sensor kinase activity"/>
    <property type="evidence" value="ECO:0007669"/>
    <property type="project" value="InterPro"/>
</dbReference>
<evidence type="ECO:0000313" key="14">
    <source>
        <dbReference type="Proteomes" id="UP000460318"/>
    </source>
</evidence>
<keyword evidence="10" id="KW-0812">Transmembrane</keyword>
<feature type="transmembrane region" description="Helical" evidence="10">
    <location>
        <begin position="137"/>
        <end position="155"/>
    </location>
</feature>
<evidence type="ECO:0000259" key="11">
    <source>
        <dbReference type="Pfam" id="PF02518"/>
    </source>
</evidence>
<dbReference type="InterPro" id="IPR050482">
    <property type="entry name" value="Sensor_HK_TwoCompSys"/>
</dbReference>
<dbReference type="AlphaFoldDB" id="A0A7X3IIK6"/>
<dbReference type="Gene3D" id="3.30.565.10">
    <property type="entry name" value="Histidine kinase-like ATPase, C-terminal domain"/>
    <property type="match status" value="1"/>
</dbReference>
<dbReference type="GO" id="GO:0016020">
    <property type="term" value="C:membrane"/>
    <property type="evidence" value="ECO:0007669"/>
    <property type="project" value="InterPro"/>
</dbReference>
<dbReference type="Pfam" id="PF02518">
    <property type="entry name" value="HATPase_c"/>
    <property type="match status" value="1"/>
</dbReference>
<evidence type="ECO:0000259" key="12">
    <source>
        <dbReference type="Pfam" id="PF07730"/>
    </source>
</evidence>
<keyword evidence="6 13" id="KW-0418">Kinase</keyword>
<evidence type="ECO:0000256" key="8">
    <source>
        <dbReference type="ARBA" id="ARBA00023012"/>
    </source>
</evidence>
<keyword evidence="3" id="KW-0597">Phosphoprotein</keyword>
<dbReference type="PANTHER" id="PTHR24421:SF10">
    <property type="entry name" value="NITRATE_NITRITE SENSOR PROTEIN NARQ"/>
    <property type="match status" value="1"/>
</dbReference>
<reference evidence="13 14" key="1">
    <citation type="submission" date="2019-12" db="EMBL/GenBank/DDBJ databases">
        <title>Paenibacillus sp. nov., an endophytic bacterium isolated from the stem of Dendrobium.</title>
        <authorList>
            <person name="Zhao R."/>
        </authorList>
    </citation>
    <scope>NUCLEOTIDE SEQUENCE [LARGE SCALE GENOMIC DNA]</scope>
    <source>
        <strain evidence="13 14">HJL G12</strain>
    </source>
</reference>
<protein>
    <recommendedName>
        <fullName evidence="2">histidine kinase</fullName>
        <ecNumber evidence="2">2.7.13.3</ecNumber>
    </recommendedName>
</protein>
<keyword evidence="10" id="KW-0472">Membrane</keyword>
<accession>A0A7X3IIK6</accession>
<evidence type="ECO:0000256" key="6">
    <source>
        <dbReference type="ARBA" id="ARBA00022777"/>
    </source>
</evidence>
<keyword evidence="4" id="KW-0808">Transferase</keyword>
<dbReference type="RefSeq" id="WP_160497630.1">
    <property type="nucleotide sequence ID" value="NZ_WUBI01000001.1"/>
</dbReference>
<evidence type="ECO:0000256" key="9">
    <source>
        <dbReference type="SAM" id="Coils"/>
    </source>
</evidence>
<dbReference type="GO" id="GO:0005524">
    <property type="term" value="F:ATP binding"/>
    <property type="evidence" value="ECO:0007669"/>
    <property type="project" value="UniProtKB-KW"/>
</dbReference>
<dbReference type="EMBL" id="WUBI01000001">
    <property type="protein sequence ID" value="MWV44188.1"/>
    <property type="molecule type" value="Genomic_DNA"/>
</dbReference>
<feature type="transmembrane region" description="Helical" evidence="10">
    <location>
        <begin position="41"/>
        <end position="58"/>
    </location>
</feature>
<evidence type="ECO:0000256" key="2">
    <source>
        <dbReference type="ARBA" id="ARBA00012438"/>
    </source>
</evidence>
<dbReference type="SUPFAM" id="SSF55874">
    <property type="entry name" value="ATPase domain of HSP90 chaperone/DNA topoisomerase II/histidine kinase"/>
    <property type="match status" value="1"/>
</dbReference>
<dbReference type="InterPro" id="IPR011712">
    <property type="entry name" value="Sig_transdc_His_kin_sub3_dim/P"/>
</dbReference>
<organism evidence="13 14">
    <name type="scientific">Paenibacillus dendrobii</name>
    <dbReference type="NCBI Taxonomy" id="2691084"/>
    <lineage>
        <taxon>Bacteria</taxon>
        <taxon>Bacillati</taxon>
        <taxon>Bacillota</taxon>
        <taxon>Bacilli</taxon>
        <taxon>Bacillales</taxon>
        <taxon>Paenibacillaceae</taxon>
        <taxon>Paenibacillus</taxon>
    </lineage>
</organism>
<dbReference type="InterPro" id="IPR036890">
    <property type="entry name" value="HATPase_C_sf"/>
</dbReference>
<keyword evidence="14" id="KW-1185">Reference proteome</keyword>
<evidence type="ECO:0000256" key="7">
    <source>
        <dbReference type="ARBA" id="ARBA00022840"/>
    </source>
</evidence>
<evidence type="ECO:0000256" key="4">
    <source>
        <dbReference type="ARBA" id="ARBA00022679"/>
    </source>
</evidence>
<gene>
    <name evidence="13" type="ORF">GRF59_11140</name>
</gene>
<evidence type="ECO:0000256" key="5">
    <source>
        <dbReference type="ARBA" id="ARBA00022741"/>
    </source>
</evidence>
<evidence type="ECO:0000256" key="3">
    <source>
        <dbReference type="ARBA" id="ARBA00022553"/>
    </source>
</evidence>
<comment type="caution">
    <text evidence="13">The sequence shown here is derived from an EMBL/GenBank/DDBJ whole genome shotgun (WGS) entry which is preliminary data.</text>
</comment>
<sequence length="407" mass="44665">MNDGHDKKHIIRSASRVRNLLLSLLLGYSIIQSLIHAPLHATLPGALLIIVCMCLQWWPRAVQGIGISLTAALVVGIGALSVLLAFGLNGMIYTVIIFLTGWATYRLPSAYSAIYTAAIAVIAAAILYYAEGLNPESVLAHCIGLAAIYLMFWGGKSRKETRLMKERHLEELTLAHRQLENAYAQLHQAHQELEEASERSLRYAVLEERSRIAADIHDSIGHGLTSVIVQLQALPYMIQTSPEETMSTLRNVTDIARRCLQDVRSVVHEMGLAHQGIGLHELRKLTESFSEQNRLPVSFTAEGYQAIPPEHVHVLYRVLQEALTNILRHAKATDASVHLTGQKDNVIMTIRDDGLAGADMKPGFGLTAMKGRCETAGGSLSVLPAHPHGLELTVRLPRKAVTVKGDD</sequence>
<dbReference type="Pfam" id="PF07730">
    <property type="entry name" value="HisKA_3"/>
    <property type="match status" value="1"/>
</dbReference>